<sequence>MTPSPSGPSTATADTTGITVVADRPDRAVYAAGGLVWRVVEDKLRILLIHRTKYRDVTLPKGKVDPGEMLAETAVREIFEETGIRVSLGAPVGVSRYTMANRKQKVVHYWAAEATDEAVRASVFVPNREIAALEWVSLKKARARLSYPVDVEILDAFAKLVDDGALRTFPIVVLRHAKAASRGVWLGTDASRPLTPRGHAQSKAIVGPLRAFGVQRIVSSDARRCIETVMPLSKALSQKIRRTELLSQDAWEEGRSDPRTVIGKRVRSGRPAVLCSHGPVLPDILREIALATGTMHGSYLGSASALEVGAFSVVHLSATNPGSGIISIETHLPKI</sequence>
<dbReference type="EC" id="3.6.1.61" evidence="3"/>
<evidence type="ECO:0000313" key="4">
    <source>
        <dbReference type="Proteomes" id="UP000033448"/>
    </source>
</evidence>
<dbReference type="SMART" id="SM00855">
    <property type="entry name" value="PGAM"/>
    <property type="match status" value="1"/>
</dbReference>
<gene>
    <name evidence="3" type="primary">ndx1_2</name>
    <name evidence="3" type="ORF">RL72_01982</name>
</gene>
<keyword evidence="4" id="KW-1185">Reference proteome</keyword>
<dbReference type="GO" id="GO:0006754">
    <property type="term" value="P:ATP biosynthetic process"/>
    <property type="evidence" value="ECO:0007669"/>
    <property type="project" value="TreeGrafter"/>
</dbReference>
<dbReference type="Gene3D" id="3.40.50.1240">
    <property type="entry name" value="Phosphoglycerate mutase-like"/>
    <property type="match status" value="1"/>
</dbReference>
<dbReference type="GO" id="GO:0006167">
    <property type="term" value="P:AMP biosynthetic process"/>
    <property type="evidence" value="ECO:0007669"/>
    <property type="project" value="TreeGrafter"/>
</dbReference>
<dbReference type="EMBL" id="JYIT01000076">
    <property type="protein sequence ID" value="KJL23560.1"/>
    <property type="molecule type" value="Genomic_DNA"/>
</dbReference>
<dbReference type="Pfam" id="PF00293">
    <property type="entry name" value="NUDIX"/>
    <property type="match status" value="1"/>
</dbReference>
<dbReference type="AlphaFoldDB" id="A0A0F0KTW0"/>
<dbReference type="Pfam" id="PF00300">
    <property type="entry name" value="His_Phos_1"/>
    <property type="match status" value="1"/>
</dbReference>
<protein>
    <submittedName>
        <fullName evidence="3">Diadenosine hexaphosphate hydrolase</fullName>
        <ecNumber evidence="3">3.6.1.61</ecNumber>
    </submittedName>
</protein>
<dbReference type="GO" id="GO:0004081">
    <property type="term" value="F:bis(5'-nucleosyl)-tetraphosphatase (asymmetrical) activity"/>
    <property type="evidence" value="ECO:0007669"/>
    <property type="project" value="TreeGrafter"/>
</dbReference>
<dbReference type="SUPFAM" id="SSF55811">
    <property type="entry name" value="Nudix"/>
    <property type="match status" value="1"/>
</dbReference>
<dbReference type="PANTHER" id="PTHR21340">
    <property type="entry name" value="DIADENOSINE 5,5-P1,P4-TETRAPHOSPHATE PYROPHOSPHOHYDROLASE MUTT"/>
    <property type="match status" value="1"/>
</dbReference>
<evidence type="ECO:0000256" key="1">
    <source>
        <dbReference type="ARBA" id="ARBA00022801"/>
    </source>
</evidence>
<dbReference type="InterPro" id="IPR051325">
    <property type="entry name" value="Nudix_hydrolase_domain"/>
</dbReference>
<dbReference type="PANTHER" id="PTHR21340:SF0">
    <property type="entry name" value="BIS(5'-NUCLEOSYL)-TETRAPHOSPHATASE [ASYMMETRICAL]"/>
    <property type="match status" value="1"/>
</dbReference>
<feature type="domain" description="Nudix hydrolase" evidence="2">
    <location>
        <begin position="29"/>
        <end position="158"/>
    </location>
</feature>
<reference evidence="3 4" key="1">
    <citation type="submission" date="2015-02" db="EMBL/GenBank/DDBJ databases">
        <title>Draft genome sequences of ten Microbacterium spp. with emphasis on heavy metal contaminated environments.</title>
        <authorList>
            <person name="Corretto E."/>
        </authorList>
    </citation>
    <scope>NUCLEOTIDE SEQUENCE [LARGE SCALE GENOMIC DNA]</scope>
    <source>
        <strain evidence="3 4">DSM 23848</strain>
    </source>
</reference>
<dbReference type="Proteomes" id="UP000033448">
    <property type="component" value="Unassembled WGS sequence"/>
</dbReference>
<dbReference type="InterPro" id="IPR029033">
    <property type="entry name" value="His_PPase_superfam"/>
</dbReference>
<keyword evidence="1 3" id="KW-0378">Hydrolase</keyword>
<dbReference type="CDD" id="cd03673">
    <property type="entry name" value="NUDIX_Ap6A_hydrolase"/>
    <property type="match status" value="1"/>
</dbReference>
<dbReference type="PATRIC" id="fig|582680.7.peg.2026"/>
<comment type="caution">
    <text evidence="3">The sequence shown here is derived from an EMBL/GenBank/DDBJ whole genome shotgun (WGS) entry which is preliminary data.</text>
</comment>
<dbReference type="InterPro" id="IPR015797">
    <property type="entry name" value="NUDIX_hydrolase-like_dom_sf"/>
</dbReference>
<dbReference type="Gene3D" id="3.90.79.10">
    <property type="entry name" value="Nucleoside Triphosphate Pyrophosphohydrolase"/>
    <property type="match status" value="1"/>
</dbReference>
<dbReference type="CDD" id="cd07067">
    <property type="entry name" value="HP_PGM_like"/>
    <property type="match status" value="1"/>
</dbReference>
<dbReference type="SUPFAM" id="SSF53254">
    <property type="entry name" value="Phosphoglycerate mutase-like"/>
    <property type="match status" value="1"/>
</dbReference>
<dbReference type="InterPro" id="IPR000086">
    <property type="entry name" value="NUDIX_hydrolase_dom"/>
</dbReference>
<organism evidence="3 4">
    <name type="scientific">Microbacterium azadirachtae</name>
    <dbReference type="NCBI Taxonomy" id="582680"/>
    <lineage>
        <taxon>Bacteria</taxon>
        <taxon>Bacillati</taxon>
        <taxon>Actinomycetota</taxon>
        <taxon>Actinomycetes</taxon>
        <taxon>Micrococcales</taxon>
        <taxon>Microbacteriaceae</taxon>
        <taxon>Microbacterium</taxon>
    </lineage>
</organism>
<dbReference type="OrthoDB" id="4287477at2"/>
<dbReference type="InterPro" id="IPR020084">
    <property type="entry name" value="NUDIX_hydrolase_CS"/>
</dbReference>
<dbReference type="PROSITE" id="PS00893">
    <property type="entry name" value="NUDIX_BOX"/>
    <property type="match status" value="1"/>
</dbReference>
<accession>A0A0F0KTW0</accession>
<evidence type="ECO:0000259" key="2">
    <source>
        <dbReference type="PROSITE" id="PS51462"/>
    </source>
</evidence>
<proteinExistence type="predicted"/>
<dbReference type="RefSeq" id="WP_082072310.1">
    <property type="nucleotide sequence ID" value="NZ_CP099706.1"/>
</dbReference>
<evidence type="ECO:0000313" key="3">
    <source>
        <dbReference type="EMBL" id="KJL23560.1"/>
    </source>
</evidence>
<dbReference type="InterPro" id="IPR013078">
    <property type="entry name" value="His_Pase_superF_clade-1"/>
</dbReference>
<dbReference type="PROSITE" id="PS51462">
    <property type="entry name" value="NUDIX"/>
    <property type="match status" value="1"/>
</dbReference>
<name>A0A0F0KTW0_9MICO</name>